<evidence type="ECO:0000256" key="4">
    <source>
        <dbReference type="ARBA" id="ARBA00013255"/>
    </source>
</evidence>
<feature type="domain" description="ATP-grasp" evidence="14">
    <location>
        <begin position="108"/>
        <end position="314"/>
    </location>
</feature>
<evidence type="ECO:0000256" key="7">
    <source>
        <dbReference type="ARBA" id="ARBA00022755"/>
    </source>
</evidence>
<dbReference type="PANTHER" id="PTHR43472">
    <property type="entry name" value="PHOSPHORIBOSYLAMINE--GLYCINE LIGASE"/>
    <property type="match status" value="1"/>
</dbReference>
<evidence type="ECO:0000256" key="8">
    <source>
        <dbReference type="ARBA" id="ARBA00022840"/>
    </source>
</evidence>
<organism evidence="15 16">
    <name type="scientific">Evansella alkalicola</name>
    <dbReference type="NCBI Taxonomy" id="745819"/>
    <lineage>
        <taxon>Bacteria</taxon>
        <taxon>Bacillati</taxon>
        <taxon>Bacillota</taxon>
        <taxon>Bacilli</taxon>
        <taxon>Bacillales</taxon>
        <taxon>Bacillaceae</taxon>
        <taxon>Evansella</taxon>
    </lineage>
</organism>
<evidence type="ECO:0000256" key="6">
    <source>
        <dbReference type="ARBA" id="ARBA00022741"/>
    </source>
</evidence>
<comment type="similarity">
    <text evidence="9 12">Belongs to the GARS family.</text>
</comment>
<evidence type="ECO:0000256" key="1">
    <source>
        <dbReference type="ARBA" id="ARBA00001936"/>
    </source>
</evidence>
<comment type="cofactor">
    <cofactor evidence="1">
        <name>Mn(2+)</name>
        <dbReference type="ChEBI" id="CHEBI:29035"/>
    </cofactor>
</comment>
<keyword evidence="6 13" id="KW-0547">Nucleotide-binding</keyword>
<evidence type="ECO:0000256" key="10">
    <source>
        <dbReference type="ARBA" id="ARBA00042242"/>
    </source>
</evidence>
<evidence type="ECO:0000256" key="5">
    <source>
        <dbReference type="ARBA" id="ARBA00022598"/>
    </source>
</evidence>
<dbReference type="InterPro" id="IPR020562">
    <property type="entry name" value="PRibGlycinamide_synth_N"/>
</dbReference>
<dbReference type="InterPro" id="IPR037123">
    <property type="entry name" value="PRibGlycinamide_synth_C_sf"/>
</dbReference>
<dbReference type="Gene3D" id="3.30.470.20">
    <property type="entry name" value="ATP-grasp fold, B domain"/>
    <property type="match status" value="1"/>
</dbReference>
<dbReference type="GO" id="GO:0004637">
    <property type="term" value="F:phosphoribosylamine-glycine ligase activity"/>
    <property type="evidence" value="ECO:0007669"/>
    <property type="project" value="UniProtKB-EC"/>
</dbReference>
<dbReference type="InterPro" id="IPR000115">
    <property type="entry name" value="PRibGlycinamide_synth"/>
</dbReference>
<evidence type="ECO:0000256" key="13">
    <source>
        <dbReference type="PROSITE-ProRule" id="PRU00409"/>
    </source>
</evidence>
<keyword evidence="7 12" id="KW-0658">Purine biosynthesis</keyword>
<dbReference type="SMART" id="SM01210">
    <property type="entry name" value="GARS_C"/>
    <property type="match status" value="1"/>
</dbReference>
<sequence length="436" mass="46192">MKLLVVGSGGREHAMCCKLMESKKTTKVFAAPGSDGMSLDGVSSTGISELDHVRLVQFAKEEGIDLTIVGPEVPLVNGVVDEFEAEGLRIFGPSKAAAQLEGSKEFAKKIMVDYNIPTAKYQAFSDLEAAKAYVVENGAPIVVKADGLAAGKGVVVAETVADALTALDEIMGDRAFGEAGSMVVIEECLRGEELSLMAFVSGETVVPMVPAQDHKRAFDGDAGPNTGGMGAYSPVPHIDAAIVEEAERTILRPMAKAMVAEGVPFTGILYAGLMVTEDGPKVIEFNARFGDPETQVVLPRLESDLVDVVEAVMSGEELALSWTEEACAGVVLASEGYPGSYEKGVSFDVPVNLSPGQKWYHAGTKEVVGQKGQWETNGGRVILLSSLGVDFKDALERTYRVLDNSTFNGLFYRSDIGSRALNASIENGNASLSKLI</sequence>
<dbReference type="Pfam" id="PF02843">
    <property type="entry name" value="GARS_C"/>
    <property type="match status" value="1"/>
</dbReference>
<dbReference type="EMBL" id="JAHQCR010000032">
    <property type="protein sequence ID" value="MBU9721258.1"/>
    <property type="molecule type" value="Genomic_DNA"/>
</dbReference>
<dbReference type="InterPro" id="IPR013815">
    <property type="entry name" value="ATP_grasp_subdomain_1"/>
</dbReference>
<dbReference type="InterPro" id="IPR020559">
    <property type="entry name" value="PRibGlycinamide_synth_CS"/>
</dbReference>
<comment type="cofactor">
    <cofactor evidence="2">
        <name>Mg(2+)</name>
        <dbReference type="ChEBI" id="CHEBI:18420"/>
    </cofactor>
</comment>
<keyword evidence="16" id="KW-1185">Reference proteome</keyword>
<evidence type="ECO:0000256" key="11">
    <source>
        <dbReference type="ARBA" id="ARBA00042864"/>
    </source>
</evidence>
<evidence type="ECO:0000256" key="3">
    <source>
        <dbReference type="ARBA" id="ARBA00005174"/>
    </source>
</evidence>
<dbReference type="NCBIfam" id="TIGR00877">
    <property type="entry name" value="purD"/>
    <property type="match status" value="1"/>
</dbReference>
<dbReference type="HAMAP" id="MF_00138">
    <property type="entry name" value="GARS"/>
    <property type="match status" value="1"/>
</dbReference>
<dbReference type="RefSeq" id="WP_088073444.1">
    <property type="nucleotide sequence ID" value="NZ_JAHQCR010000032.1"/>
</dbReference>
<dbReference type="Proteomes" id="UP000790580">
    <property type="component" value="Unassembled WGS sequence"/>
</dbReference>
<dbReference type="Gene3D" id="3.30.1490.20">
    <property type="entry name" value="ATP-grasp fold, A domain"/>
    <property type="match status" value="1"/>
</dbReference>
<evidence type="ECO:0000256" key="12">
    <source>
        <dbReference type="HAMAP-Rule" id="MF_00138"/>
    </source>
</evidence>
<dbReference type="PANTHER" id="PTHR43472:SF1">
    <property type="entry name" value="PHOSPHORIBOSYLAMINE--GLYCINE LIGASE, CHLOROPLASTIC"/>
    <property type="match status" value="1"/>
</dbReference>
<dbReference type="EC" id="6.3.4.13" evidence="4 12"/>
<comment type="caution">
    <text evidence="15">The sequence shown here is derived from an EMBL/GenBank/DDBJ whole genome shotgun (WGS) entry which is preliminary data.</text>
</comment>
<protein>
    <recommendedName>
        <fullName evidence="4 12">Phosphoribosylamine--glycine ligase</fullName>
        <ecNumber evidence="4 12">6.3.4.13</ecNumber>
    </recommendedName>
    <alternativeName>
        <fullName evidence="12">GARS</fullName>
    </alternativeName>
    <alternativeName>
        <fullName evidence="10 12">Glycinamide ribonucleotide synthetase</fullName>
    </alternativeName>
    <alternativeName>
        <fullName evidence="11 12">Phosphoribosylglycinamide synthetase</fullName>
    </alternativeName>
</protein>
<evidence type="ECO:0000259" key="14">
    <source>
        <dbReference type="PROSITE" id="PS50975"/>
    </source>
</evidence>
<keyword evidence="8 13" id="KW-0067">ATP-binding</keyword>
<evidence type="ECO:0000313" key="15">
    <source>
        <dbReference type="EMBL" id="MBU9721258.1"/>
    </source>
</evidence>
<keyword evidence="5 12" id="KW-0436">Ligase</keyword>
<dbReference type="SUPFAM" id="SSF52440">
    <property type="entry name" value="PreATP-grasp domain"/>
    <property type="match status" value="1"/>
</dbReference>
<dbReference type="SUPFAM" id="SSF56059">
    <property type="entry name" value="Glutathione synthetase ATP-binding domain-like"/>
    <property type="match status" value="1"/>
</dbReference>
<dbReference type="Gene3D" id="3.40.50.20">
    <property type="match status" value="1"/>
</dbReference>
<dbReference type="SUPFAM" id="SSF51246">
    <property type="entry name" value="Rudiment single hybrid motif"/>
    <property type="match status" value="1"/>
</dbReference>
<dbReference type="InterPro" id="IPR020561">
    <property type="entry name" value="PRibGlycinamid_synth_ATP-grasp"/>
</dbReference>
<name>A0ABS6JRS2_9BACI</name>
<comment type="pathway">
    <text evidence="3 12">Purine metabolism; IMP biosynthesis via de novo pathway; N(1)-(5-phospho-D-ribosyl)glycinamide from 5-phospho-alpha-D-ribose 1-diphosphate: step 2/2.</text>
</comment>
<dbReference type="InterPro" id="IPR016185">
    <property type="entry name" value="PreATP-grasp_dom_sf"/>
</dbReference>
<evidence type="ECO:0000256" key="2">
    <source>
        <dbReference type="ARBA" id="ARBA00001946"/>
    </source>
</evidence>
<dbReference type="Gene3D" id="3.90.600.10">
    <property type="entry name" value="Phosphoribosylglycinamide synthetase, C-terminal domain"/>
    <property type="match status" value="1"/>
</dbReference>
<evidence type="ECO:0000313" key="16">
    <source>
        <dbReference type="Proteomes" id="UP000790580"/>
    </source>
</evidence>
<gene>
    <name evidence="12 15" type="primary">purD</name>
    <name evidence="15" type="ORF">KS407_07320</name>
</gene>
<dbReference type="Pfam" id="PF02844">
    <property type="entry name" value="GARS_N"/>
    <property type="match status" value="1"/>
</dbReference>
<dbReference type="SMART" id="SM01209">
    <property type="entry name" value="GARS_A"/>
    <property type="match status" value="1"/>
</dbReference>
<proteinExistence type="inferred from homology"/>
<reference evidence="15 16" key="1">
    <citation type="submission" date="2021-06" db="EMBL/GenBank/DDBJ databases">
        <title>Bacillus sp. RD4P76, an endophyte from a halophyte.</title>
        <authorList>
            <person name="Sun J.-Q."/>
        </authorList>
    </citation>
    <scope>NUCLEOTIDE SEQUENCE [LARGE SCALE GENOMIC DNA]</scope>
    <source>
        <strain evidence="15 16">JCM 17098</strain>
    </source>
</reference>
<accession>A0ABS6JRS2</accession>
<comment type="catalytic activity">
    <reaction evidence="12">
        <text>5-phospho-beta-D-ribosylamine + glycine + ATP = N(1)-(5-phospho-beta-D-ribosyl)glycinamide + ADP + phosphate + H(+)</text>
        <dbReference type="Rhea" id="RHEA:17453"/>
        <dbReference type="ChEBI" id="CHEBI:15378"/>
        <dbReference type="ChEBI" id="CHEBI:30616"/>
        <dbReference type="ChEBI" id="CHEBI:43474"/>
        <dbReference type="ChEBI" id="CHEBI:57305"/>
        <dbReference type="ChEBI" id="CHEBI:58681"/>
        <dbReference type="ChEBI" id="CHEBI:143788"/>
        <dbReference type="ChEBI" id="CHEBI:456216"/>
        <dbReference type="EC" id="6.3.4.13"/>
    </reaction>
</comment>
<dbReference type="Pfam" id="PF01071">
    <property type="entry name" value="GARS_A"/>
    <property type="match status" value="1"/>
</dbReference>
<dbReference type="PROSITE" id="PS50975">
    <property type="entry name" value="ATP_GRASP"/>
    <property type="match status" value="1"/>
</dbReference>
<dbReference type="InterPro" id="IPR011054">
    <property type="entry name" value="Rudment_hybrid_motif"/>
</dbReference>
<dbReference type="InterPro" id="IPR011761">
    <property type="entry name" value="ATP-grasp"/>
</dbReference>
<dbReference type="InterPro" id="IPR020560">
    <property type="entry name" value="PRibGlycinamide_synth_C-dom"/>
</dbReference>
<evidence type="ECO:0000256" key="9">
    <source>
        <dbReference type="ARBA" id="ARBA00038345"/>
    </source>
</evidence>
<dbReference type="PROSITE" id="PS00184">
    <property type="entry name" value="GARS"/>
    <property type="match status" value="1"/>
</dbReference>